<reference evidence="7 8" key="1">
    <citation type="submission" date="2016-12" db="EMBL/GenBank/DDBJ databases">
        <title>Domibacillus sp. SAB 38T whole genome sequencing.</title>
        <authorList>
            <person name="Verma A."/>
            <person name="Ojha A.K."/>
            <person name="Krishnamurthi S."/>
        </authorList>
    </citation>
    <scope>NUCLEOTIDE SEQUENCE [LARGE SCALE GENOMIC DNA]</scope>
    <source>
        <strain evidence="7 8">SAB 38</strain>
    </source>
</reference>
<feature type="transmembrane region" description="Helical" evidence="5">
    <location>
        <begin position="106"/>
        <end position="126"/>
    </location>
</feature>
<dbReference type="PANTHER" id="PTHR37422:SF13">
    <property type="entry name" value="LIPOPOLYSACCHARIDE BIOSYNTHESIS PROTEIN PA4999-RELATED"/>
    <property type="match status" value="1"/>
</dbReference>
<feature type="transmembrane region" description="Helical" evidence="5">
    <location>
        <begin position="224"/>
        <end position="243"/>
    </location>
</feature>
<evidence type="ECO:0000313" key="8">
    <source>
        <dbReference type="Proteomes" id="UP000188613"/>
    </source>
</evidence>
<feature type="transmembrane region" description="Helical" evidence="5">
    <location>
        <begin position="141"/>
        <end position="159"/>
    </location>
</feature>
<feature type="transmembrane region" description="Helical" evidence="5">
    <location>
        <begin position="433"/>
        <end position="458"/>
    </location>
</feature>
<keyword evidence="3 5" id="KW-1133">Transmembrane helix</keyword>
<dbReference type="RefSeq" id="WP_076766303.1">
    <property type="nucleotide sequence ID" value="NZ_MSFI01000019.1"/>
</dbReference>
<evidence type="ECO:0000256" key="2">
    <source>
        <dbReference type="ARBA" id="ARBA00022692"/>
    </source>
</evidence>
<feature type="transmembrane region" description="Helical" evidence="5">
    <location>
        <begin position="73"/>
        <end position="94"/>
    </location>
</feature>
<organism evidence="7 8">
    <name type="scientific">Domibacillus epiphyticus</name>
    <dbReference type="NCBI Taxonomy" id="1714355"/>
    <lineage>
        <taxon>Bacteria</taxon>
        <taxon>Bacillati</taxon>
        <taxon>Bacillota</taxon>
        <taxon>Bacilli</taxon>
        <taxon>Bacillales</taxon>
        <taxon>Bacillaceae</taxon>
        <taxon>Domibacillus</taxon>
    </lineage>
</organism>
<dbReference type="STRING" id="1714355.BTO28_11315"/>
<feature type="domain" description="O-antigen ligase-related" evidence="6">
    <location>
        <begin position="256"/>
        <end position="449"/>
    </location>
</feature>
<evidence type="ECO:0000256" key="4">
    <source>
        <dbReference type="ARBA" id="ARBA00023136"/>
    </source>
</evidence>
<feature type="transmembrane region" description="Helical" evidence="5">
    <location>
        <begin position="166"/>
        <end position="186"/>
    </location>
</feature>
<dbReference type="OrthoDB" id="1762823at2"/>
<keyword evidence="8" id="KW-1185">Reference proteome</keyword>
<dbReference type="AlphaFoldDB" id="A0A1V2A6J1"/>
<dbReference type="GO" id="GO:0016020">
    <property type="term" value="C:membrane"/>
    <property type="evidence" value="ECO:0007669"/>
    <property type="project" value="UniProtKB-SubCell"/>
</dbReference>
<dbReference type="PANTHER" id="PTHR37422">
    <property type="entry name" value="TEICHURONIC ACID BIOSYNTHESIS PROTEIN TUAE"/>
    <property type="match status" value="1"/>
</dbReference>
<dbReference type="Pfam" id="PF04932">
    <property type="entry name" value="Wzy_C"/>
    <property type="match status" value="1"/>
</dbReference>
<accession>A0A1V2A6J1</accession>
<keyword evidence="2 5" id="KW-0812">Transmembrane</keyword>
<comment type="subcellular location">
    <subcellularLocation>
        <location evidence="1">Membrane</location>
        <topology evidence="1">Multi-pass membrane protein</topology>
    </subcellularLocation>
</comment>
<evidence type="ECO:0000256" key="1">
    <source>
        <dbReference type="ARBA" id="ARBA00004141"/>
    </source>
</evidence>
<comment type="caution">
    <text evidence="7">The sequence shown here is derived from an EMBL/GenBank/DDBJ whole genome shotgun (WGS) entry which is preliminary data.</text>
</comment>
<keyword evidence="4 5" id="KW-0472">Membrane</keyword>
<gene>
    <name evidence="7" type="ORF">BTO28_11315</name>
</gene>
<protein>
    <recommendedName>
        <fullName evidence="6">O-antigen ligase-related domain-containing protein</fullName>
    </recommendedName>
</protein>
<sequence length="522" mass="58101">MKDSFYQKEQIYRDPEEDLAARKRIDNRIFYLLLAAIAFVPLIVGGHVSEVVSPLIAAQDLFSTGMKGELFTFYKFVMLMILTVSAVVLFLYKLFFLNYSLPKRPILWFFLIFVMAIILSTIFAPYKTIAMLGQYNRTDGALSYMCYITLMFIAMNIDYPKKAVQYILYAFYPFVIINLVLITMSFTGNDALTYGPVEKIMTIFLPEGASLSEGSVLLGTLNQWNYMSGMFAVMTVLFLAAAIVESSKSIKAAHFIAALLSTAIMLMSISTSGFLTVLLITPLLVTLAWKSKNKKMALIMLAAFYLLSAPILHMIASKNERVWTESIGFFISTNPYINLQPVANNETSPNLNIFDNRVYAEDKAFSLPELPESGVSSGSGRSYIWGKTLEIVKDRPILGYGLDTLLYHFPHNNIDSRAGLGSETVIVDKPHSMYMGVLFGMGIIGIIGLLGIAAITVWKSLQSVLHFNRTRSLTVALGIAWIAFLIQAMFNDTLPGTAAPLFTIAGVMLSLLYKENVNGRDN</sequence>
<evidence type="ECO:0000256" key="3">
    <source>
        <dbReference type="ARBA" id="ARBA00022989"/>
    </source>
</evidence>
<evidence type="ECO:0000313" key="7">
    <source>
        <dbReference type="EMBL" id="OMP66625.1"/>
    </source>
</evidence>
<evidence type="ECO:0000259" key="6">
    <source>
        <dbReference type="Pfam" id="PF04932"/>
    </source>
</evidence>
<feature type="transmembrane region" description="Helical" evidence="5">
    <location>
        <begin position="29"/>
        <end position="48"/>
    </location>
</feature>
<dbReference type="InterPro" id="IPR007016">
    <property type="entry name" value="O-antigen_ligase-rel_domated"/>
</dbReference>
<dbReference type="InterPro" id="IPR051533">
    <property type="entry name" value="WaaL-like"/>
</dbReference>
<dbReference type="Proteomes" id="UP000188613">
    <property type="component" value="Unassembled WGS sequence"/>
</dbReference>
<feature type="transmembrane region" description="Helical" evidence="5">
    <location>
        <begin position="496"/>
        <end position="513"/>
    </location>
</feature>
<dbReference type="EMBL" id="MSFI01000019">
    <property type="protein sequence ID" value="OMP66625.1"/>
    <property type="molecule type" value="Genomic_DNA"/>
</dbReference>
<evidence type="ECO:0000256" key="5">
    <source>
        <dbReference type="SAM" id="Phobius"/>
    </source>
</evidence>
<proteinExistence type="predicted"/>
<name>A0A1V2A6J1_9BACI</name>
<feature type="transmembrane region" description="Helical" evidence="5">
    <location>
        <begin position="296"/>
        <end position="316"/>
    </location>
</feature>